<dbReference type="Gene3D" id="1.50.10.10">
    <property type="match status" value="2"/>
</dbReference>
<dbReference type="CDD" id="cd02955">
    <property type="entry name" value="SSP411"/>
    <property type="match status" value="1"/>
</dbReference>
<dbReference type="InterPro" id="IPR024705">
    <property type="entry name" value="Ssp411"/>
</dbReference>
<sequence length="686" mass="78516">MPTNDKPNKLIAEKSPYLLQHAHNPVDWFPWGEEAFDKAKHENKPVLVSIGYSTCHWCHVMAHESFEDQEVADLLNEKFVSIKVDREERPDVDSIYMTICQMMTGQGGWPLNVFLTPEQKPFYAGTYFPKTSRFNRPGFIEVLVHLSDTFTKSRDHVEEVADNATKQLSIKAKSTTGDSLDEGVLKRTFEQLNKSFDAEYGGFGSAPKFPIPHMLTFLLRYYRFSAEEKALHMVTKTLDSMADGGIYDHIGYGFARYSTDRSWLVPHFEKMLYDNALLLMAYTEAYQVTNNERYKTISEQIITFIKWEMTNDKGAFYSALDADTEGVEGKYYVWSKEEILETVGNDLGELYCRTYNITTEGNFEGHNIPNRIHFHGDRTDEELNNKLEEARQKLFKKRQERVYPHVDDKVLTSWNALMIAGLAKAAKVFQSPDYLKMAVTAATFIEKELVKDGRLMVRYRDGEVKNKGFIDDYAFLLWAYLELYESSFDLSYLQKAKQLTADMLDLFLDKENGGFYFTGHDAENLIVRDKEIYDGALPSGNGVAAVQLLRLGRLTGDLSLIDQVTKMFSAFHGDVSSYPNGHTNFLQSLLSHVMSQKEIVILGKQNDQNRQTTITALQQAFQPQYAILVAETPNDFQGIADFATDYHTIDDKTTVYVCENFACQQPTTNIDEVLERLINRENGKND</sequence>
<dbReference type="SUPFAM" id="SSF48208">
    <property type="entry name" value="Six-hairpin glycosidases"/>
    <property type="match status" value="1"/>
</dbReference>
<name>A0ABT4X8H1_9BACI</name>
<dbReference type="PIRSF" id="PIRSF006402">
    <property type="entry name" value="UCP006402_thioredoxin"/>
    <property type="match status" value="1"/>
</dbReference>
<dbReference type="Gene3D" id="3.40.30.10">
    <property type="entry name" value="Glutaredoxin"/>
    <property type="match status" value="1"/>
</dbReference>
<dbReference type="RefSeq" id="WP_271342342.1">
    <property type="nucleotide sequence ID" value="NZ_JAQKAB010000021.1"/>
</dbReference>
<dbReference type="InterPro" id="IPR036249">
    <property type="entry name" value="Thioredoxin-like_sf"/>
</dbReference>
<feature type="domain" description="Spermatogenesis-associated protein 20-like TRX" evidence="1">
    <location>
        <begin position="8"/>
        <end position="168"/>
    </location>
</feature>
<gene>
    <name evidence="2" type="ORF">PJ311_18635</name>
</gene>
<accession>A0ABT4X8H1</accession>
<dbReference type="InterPro" id="IPR012341">
    <property type="entry name" value="6hp_glycosidase-like_sf"/>
</dbReference>
<dbReference type="Pfam" id="PF03190">
    <property type="entry name" value="Thioredox_DsbH"/>
    <property type="match status" value="1"/>
</dbReference>
<dbReference type="InterPro" id="IPR008928">
    <property type="entry name" value="6-hairpin_glycosidase_sf"/>
</dbReference>
<dbReference type="EMBL" id="JAQKAB010000021">
    <property type="protein sequence ID" value="MDA7028558.1"/>
    <property type="molecule type" value="Genomic_DNA"/>
</dbReference>
<dbReference type="InterPro" id="IPR004879">
    <property type="entry name" value="Ssp411-like_TRX"/>
</dbReference>
<evidence type="ECO:0000259" key="1">
    <source>
        <dbReference type="Pfam" id="PF03190"/>
    </source>
</evidence>
<comment type="caution">
    <text evidence="2">The sequence shown here is derived from an EMBL/GenBank/DDBJ whole genome shotgun (WGS) entry which is preliminary data.</text>
</comment>
<keyword evidence="3" id="KW-1185">Reference proteome</keyword>
<dbReference type="PANTHER" id="PTHR42899">
    <property type="entry name" value="SPERMATOGENESIS-ASSOCIATED PROTEIN 20"/>
    <property type="match status" value="1"/>
</dbReference>
<proteinExistence type="predicted"/>
<evidence type="ECO:0000313" key="2">
    <source>
        <dbReference type="EMBL" id="MDA7028558.1"/>
    </source>
</evidence>
<dbReference type="PANTHER" id="PTHR42899:SF1">
    <property type="entry name" value="SPERMATOGENESIS-ASSOCIATED PROTEIN 20"/>
    <property type="match status" value="1"/>
</dbReference>
<evidence type="ECO:0000313" key="3">
    <source>
        <dbReference type="Proteomes" id="UP001211894"/>
    </source>
</evidence>
<dbReference type="Proteomes" id="UP001211894">
    <property type="component" value="Unassembled WGS sequence"/>
</dbReference>
<protein>
    <submittedName>
        <fullName evidence="2">Thioredoxin domain-containing protein</fullName>
    </submittedName>
</protein>
<organism evidence="2 3">
    <name type="scientific">Bacillus changyiensis</name>
    <dbReference type="NCBI Taxonomy" id="3004103"/>
    <lineage>
        <taxon>Bacteria</taxon>
        <taxon>Bacillati</taxon>
        <taxon>Bacillota</taxon>
        <taxon>Bacilli</taxon>
        <taxon>Bacillales</taxon>
        <taxon>Bacillaceae</taxon>
        <taxon>Bacillus</taxon>
    </lineage>
</organism>
<reference evidence="2 3" key="1">
    <citation type="submission" date="2023-01" db="EMBL/GenBank/DDBJ databases">
        <title>Bacillus changyiensis sp. nov., isolated from a coastal deposit.</title>
        <authorList>
            <person name="Xiao G."/>
            <person name="Lai Q."/>
            <person name="Hu Z."/>
            <person name="Shao Z."/>
        </authorList>
    </citation>
    <scope>NUCLEOTIDE SEQUENCE [LARGE SCALE GENOMIC DNA]</scope>
    <source>
        <strain evidence="2 3">CLL-7-23</strain>
    </source>
</reference>
<dbReference type="SUPFAM" id="SSF52833">
    <property type="entry name" value="Thioredoxin-like"/>
    <property type="match status" value="1"/>
</dbReference>